<feature type="transmembrane region" description="Helical" evidence="10">
    <location>
        <begin position="542"/>
        <end position="564"/>
    </location>
</feature>
<proteinExistence type="inferred from homology"/>
<evidence type="ECO:0000256" key="3">
    <source>
        <dbReference type="ARBA" id="ARBA00022475"/>
    </source>
</evidence>
<dbReference type="InterPro" id="IPR054384">
    <property type="entry name" value="SecDF_P1_head"/>
</dbReference>
<dbReference type="PANTHER" id="PTHR30081">
    <property type="entry name" value="PROTEIN-EXPORT MEMBRANE PROTEIN SEC"/>
    <property type="match status" value="1"/>
</dbReference>
<feature type="transmembrane region" description="Helical" evidence="10">
    <location>
        <begin position="22"/>
        <end position="44"/>
    </location>
</feature>
<dbReference type="Gene3D" id="1.20.1640.10">
    <property type="entry name" value="Multidrug efflux transporter AcrB transmembrane domain"/>
    <property type="match status" value="1"/>
</dbReference>
<feature type="transmembrane region" description="Helical" evidence="10">
    <location>
        <begin position="570"/>
        <end position="594"/>
    </location>
</feature>
<dbReference type="SUPFAM" id="SSF82866">
    <property type="entry name" value="Multidrug efflux transporter AcrB transmembrane domain"/>
    <property type="match status" value="1"/>
</dbReference>
<keyword evidence="5" id="KW-0653">Protein transport</keyword>
<dbReference type="InterPro" id="IPR022813">
    <property type="entry name" value="SecD/SecF_arch_bac"/>
</dbReference>
<keyword evidence="2" id="KW-0813">Transport</keyword>
<keyword evidence="8 10" id="KW-0472">Membrane</keyword>
<evidence type="ECO:0000259" key="12">
    <source>
        <dbReference type="Pfam" id="PF22599"/>
    </source>
</evidence>
<dbReference type="InterPro" id="IPR048634">
    <property type="entry name" value="SecD_SecF_C"/>
</dbReference>
<keyword evidence="9" id="KW-0175">Coiled coil</keyword>
<evidence type="ECO:0000259" key="11">
    <source>
        <dbReference type="Pfam" id="PF02355"/>
    </source>
</evidence>
<evidence type="ECO:0000256" key="6">
    <source>
        <dbReference type="ARBA" id="ARBA00022989"/>
    </source>
</evidence>
<keyword evidence="6 10" id="KW-1133">Transmembrane helix</keyword>
<feature type="domain" description="Protein export membrane protein SecD/SecF C-terminal" evidence="11">
    <location>
        <begin position="430"/>
        <end position="593"/>
    </location>
</feature>
<dbReference type="NCBIfam" id="TIGR01129">
    <property type="entry name" value="secD"/>
    <property type="match status" value="1"/>
</dbReference>
<feature type="transmembrane region" description="Helical" evidence="10">
    <location>
        <begin position="501"/>
        <end position="521"/>
    </location>
</feature>
<dbReference type="Gene3D" id="3.30.70.3400">
    <property type="match status" value="1"/>
</dbReference>
<dbReference type="InterPro" id="IPR022646">
    <property type="entry name" value="SecD/SecF_CS"/>
</dbReference>
<keyword evidence="4 10" id="KW-0812">Transmembrane</keyword>
<dbReference type="GO" id="GO:0015450">
    <property type="term" value="F:protein-transporting ATPase activity"/>
    <property type="evidence" value="ECO:0007669"/>
    <property type="project" value="InterPro"/>
</dbReference>
<dbReference type="AlphaFoldDB" id="A0A3B1E4S5"/>
<feature type="transmembrane region" description="Helical" evidence="10">
    <location>
        <begin position="475"/>
        <end position="495"/>
    </location>
</feature>
<dbReference type="PANTHER" id="PTHR30081:SF1">
    <property type="entry name" value="PROTEIN TRANSLOCASE SUBUNIT SECD"/>
    <property type="match status" value="1"/>
</dbReference>
<evidence type="ECO:0000256" key="8">
    <source>
        <dbReference type="ARBA" id="ARBA00023136"/>
    </source>
</evidence>
<feature type="transmembrane region" description="Helical" evidence="10">
    <location>
        <begin position="625"/>
        <end position="643"/>
    </location>
</feature>
<feature type="transmembrane region" description="Helical" evidence="10">
    <location>
        <begin position="56"/>
        <end position="75"/>
    </location>
</feature>
<evidence type="ECO:0000256" key="1">
    <source>
        <dbReference type="ARBA" id="ARBA00004651"/>
    </source>
</evidence>
<evidence type="ECO:0000256" key="10">
    <source>
        <dbReference type="SAM" id="Phobius"/>
    </source>
</evidence>
<dbReference type="GO" id="GO:0005886">
    <property type="term" value="C:plasma membrane"/>
    <property type="evidence" value="ECO:0007669"/>
    <property type="project" value="UniProtKB-SubCell"/>
</dbReference>
<keyword evidence="3" id="KW-1003">Cell membrane</keyword>
<dbReference type="Pfam" id="PF22599">
    <property type="entry name" value="SecDF_P1_head"/>
    <property type="match status" value="1"/>
</dbReference>
<accession>A0A3B1E4S5</accession>
<evidence type="ECO:0000256" key="2">
    <source>
        <dbReference type="ARBA" id="ARBA00022448"/>
    </source>
</evidence>
<feature type="transmembrane region" description="Helical" evidence="10">
    <location>
        <begin position="447"/>
        <end position="468"/>
    </location>
</feature>
<feature type="coiled-coil region" evidence="9">
    <location>
        <begin position="81"/>
        <end position="115"/>
    </location>
</feature>
<evidence type="ECO:0000256" key="7">
    <source>
        <dbReference type="ARBA" id="ARBA00023010"/>
    </source>
</evidence>
<dbReference type="Pfam" id="PF02355">
    <property type="entry name" value="SecD_SecF_C"/>
    <property type="match status" value="1"/>
</dbReference>
<name>A0A3B1E4S5_9ZZZZ</name>
<dbReference type="GO" id="GO:0006886">
    <property type="term" value="P:intracellular protein transport"/>
    <property type="evidence" value="ECO:0007669"/>
    <property type="project" value="InterPro"/>
</dbReference>
<protein>
    <submittedName>
        <fullName evidence="13">Protein translocase subunit SecD</fullName>
    </submittedName>
</protein>
<organism evidence="13">
    <name type="scientific">hydrothermal vent metagenome</name>
    <dbReference type="NCBI Taxonomy" id="652676"/>
    <lineage>
        <taxon>unclassified sequences</taxon>
        <taxon>metagenomes</taxon>
        <taxon>ecological metagenomes</taxon>
    </lineage>
</organism>
<evidence type="ECO:0000256" key="4">
    <source>
        <dbReference type="ARBA" id="ARBA00022692"/>
    </source>
</evidence>
<dbReference type="HAMAP" id="MF_01463_B">
    <property type="entry name" value="SecD_B"/>
    <property type="match status" value="1"/>
</dbReference>
<dbReference type="FunFam" id="1.20.1640.10:FF:000004">
    <property type="entry name" value="Protein translocase subunit SecD"/>
    <property type="match status" value="1"/>
</dbReference>
<dbReference type="InterPro" id="IPR055344">
    <property type="entry name" value="SecD_SecF_C_bact"/>
</dbReference>
<evidence type="ECO:0000313" key="13">
    <source>
        <dbReference type="EMBL" id="VAX37667.1"/>
    </source>
</evidence>
<reference evidence="13" key="1">
    <citation type="submission" date="2018-06" db="EMBL/GenBank/DDBJ databases">
        <authorList>
            <person name="Zhirakovskaya E."/>
        </authorList>
    </citation>
    <scope>NUCLEOTIDE SEQUENCE</scope>
</reference>
<feature type="domain" description="SecDF P1 head subdomain" evidence="12">
    <location>
        <begin position="320"/>
        <end position="423"/>
    </location>
</feature>
<sequence length="865" mass="96054">MTDLFFTQSFLVAATGVYATKFLMILAVIFSIFVLPFILGNFIARTLKLKDLAGRISVVLCVTFCGLTPFIWPFISHQFQVTEYETQKTTYEERKEKYEKDLELYVKEKEKYDASNQIGEKPLKPEEVKEPVEPVKPTFSNIIRKGIDLAGGTNLVFQVQFDKLDKKVENKSAAMDQMIGAIIRRINPSGTEEVVVRKVGEDRIEVIIPGADQAIVQQKKRLMTRLGSLEFGILATMLYNDHAPIITKALASSETTIRKGEQIVAKWHDVAVDRKKREIKFKGADASSQIISREKKGADGKTLKDSAGNIIRQYLVIYGKDNERVTGKYLTRAGSTRDQSGDPAVSFNFDSEGAYRFRNLTTKYKPRPGDKTKYHLAVLLDGEIHSAPTINEPIGASGQISGNFTQASVRELVNVLNAGALEVPIDPKPVQEMTISPMLGADVIQKGMFAIMFAGGAVLVFMISYYWFAGVVADLCLILNIILVMGAMVMINAAFTLPGLAGIVLTIGMAVDANVLIFERIREEINRGSSTRMAIQNGFDRAFTTIVDANVTTLLTAIVLYIIGTDQVRGFAVTLFIGIVMSMFTSLYFGRLIFDIVEQKRWIKKISMYSIIGKTSIDFISKRRLAAMVSIALILGGFVALISRGSHMLDIDFTGGTMLTFEIEEPATSSEIRKILETEFETSITVEQLALGSSETTTEKGKHFRLRTTLRDRKTTLEETGKKQESVSHKVDTAFKNSEIKLLHTTLKYGKMAEIPRGNLSIDKPDAANKFGGGQHVELEFSSPVNQSVVLETLSEEIEKIKSKESGKSKYQDAFLLLGAEEQQSNKEGSSSKNRHLKWQVKTKPLIAKADLQTALASMQKKMAE</sequence>
<dbReference type="EMBL" id="UOGL01000135">
    <property type="protein sequence ID" value="VAX37667.1"/>
    <property type="molecule type" value="Genomic_DNA"/>
</dbReference>
<keyword evidence="7" id="KW-0811">Translocation</keyword>
<gene>
    <name evidence="13" type="ORF">MNBD_PLANCTO02-2104</name>
</gene>
<dbReference type="Pfam" id="PF07549">
    <property type="entry name" value="Sec_GG"/>
    <property type="match status" value="2"/>
</dbReference>
<feature type="non-terminal residue" evidence="13">
    <location>
        <position position="865"/>
    </location>
</feature>
<evidence type="ECO:0000256" key="9">
    <source>
        <dbReference type="SAM" id="Coils"/>
    </source>
</evidence>
<dbReference type="Gene3D" id="3.30.1360.200">
    <property type="match status" value="1"/>
</dbReference>
<comment type="subcellular location">
    <subcellularLocation>
        <location evidence="1">Cell membrane</location>
        <topology evidence="1">Multi-pass membrane protein</topology>
    </subcellularLocation>
</comment>
<dbReference type="InterPro" id="IPR005791">
    <property type="entry name" value="SecD"/>
</dbReference>
<dbReference type="NCBIfam" id="TIGR00916">
    <property type="entry name" value="2A0604s01"/>
    <property type="match status" value="1"/>
</dbReference>
<evidence type="ECO:0000256" key="5">
    <source>
        <dbReference type="ARBA" id="ARBA00022927"/>
    </source>
</evidence>